<dbReference type="AlphaFoldDB" id="A0A8X6IJ75"/>
<evidence type="ECO:0000256" key="9">
    <source>
        <dbReference type="ARBA" id="ARBA00022737"/>
    </source>
</evidence>
<feature type="repeat" description="ANK" evidence="13">
    <location>
        <begin position="152"/>
        <end position="184"/>
    </location>
</feature>
<keyword evidence="5" id="KW-0964">Secreted</keyword>
<dbReference type="Pfam" id="PF07525">
    <property type="entry name" value="SOCS_box"/>
    <property type="match status" value="1"/>
</dbReference>
<dbReference type="Pfam" id="PF00023">
    <property type="entry name" value="Ank"/>
    <property type="match status" value="1"/>
</dbReference>
<keyword evidence="10" id="KW-0638">Presynaptic neurotoxin</keyword>
<dbReference type="SMART" id="SM00248">
    <property type="entry name" value="ANK"/>
    <property type="match status" value="6"/>
</dbReference>
<dbReference type="GO" id="GO:0044231">
    <property type="term" value="C:host cell presynaptic membrane"/>
    <property type="evidence" value="ECO:0007669"/>
    <property type="project" value="UniProtKB-KW"/>
</dbReference>
<comment type="caution">
    <text evidence="15">The sequence shown here is derived from an EMBL/GenBank/DDBJ whole genome shotgun (WGS) entry which is preliminary data.</text>
</comment>
<dbReference type="GO" id="GO:0006887">
    <property type="term" value="P:exocytosis"/>
    <property type="evidence" value="ECO:0007669"/>
    <property type="project" value="UniProtKB-KW"/>
</dbReference>
<dbReference type="Proteomes" id="UP000887116">
    <property type="component" value="Unassembled WGS sequence"/>
</dbReference>
<dbReference type="PROSITE" id="PS50088">
    <property type="entry name" value="ANK_REPEAT"/>
    <property type="match status" value="6"/>
</dbReference>
<dbReference type="CDD" id="cd03716">
    <property type="entry name" value="SOCS_ASB_like"/>
    <property type="match status" value="1"/>
</dbReference>
<dbReference type="OrthoDB" id="6430205at2759"/>
<evidence type="ECO:0000256" key="4">
    <source>
        <dbReference type="ARBA" id="ARBA00022483"/>
    </source>
</evidence>
<proteinExistence type="inferred from homology"/>
<evidence type="ECO:0000256" key="5">
    <source>
        <dbReference type="ARBA" id="ARBA00022525"/>
    </source>
</evidence>
<keyword evidence="7" id="KW-0800">Toxin</keyword>
<sequence length="287" mass="31713">MERVYWGTITPETYDQAMQTYGSDPLHKTVLFGHTENLTFLLERGMSPNTTNFDCLTPLHIACMRNRIDCARILVKYGANINASGADGGTPLCDACAVGSADCVHLLLQEGADVNPVLALSTPLHEACARGSLTCVSLLIQAGAILNTNDCHIGTPLHTATLRNHFDCARLLLQSGAPVNAVKIHETPLHIAARENHLDLARLLLQYGANVYASNNQNKLPIDLLQENKGPFYDLLIHYSSFPPTLKDICRRKIRIALGSERLKFLPDLEIPRYNLDILKESDQDFL</sequence>
<evidence type="ECO:0000256" key="1">
    <source>
        <dbReference type="ARBA" id="ARBA00004175"/>
    </source>
</evidence>
<evidence type="ECO:0000259" key="14">
    <source>
        <dbReference type="Pfam" id="PF07525"/>
    </source>
</evidence>
<name>A0A8X6IJ75_TRICU</name>
<dbReference type="InterPro" id="IPR002110">
    <property type="entry name" value="Ankyrin_rpt"/>
</dbReference>
<dbReference type="InterPro" id="IPR051573">
    <property type="entry name" value="Ankyrin-SOCS_box_domain"/>
</dbReference>
<gene>
    <name evidence="15" type="ORF">TNCT_626741</name>
</gene>
<dbReference type="GO" id="GO:0016567">
    <property type="term" value="P:protein ubiquitination"/>
    <property type="evidence" value="ECO:0007669"/>
    <property type="project" value="TreeGrafter"/>
</dbReference>
<evidence type="ECO:0000256" key="8">
    <source>
        <dbReference type="ARBA" id="ARBA00022699"/>
    </source>
</evidence>
<evidence type="ECO:0000256" key="11">
    <source>
        <dbReference type="ARBA" id="ARBA00023043"/>
    </source>
</evidence>
<dbReference type="GO" id="GO:0005576">
    <property type="term" value="C:extracellular region"/>
    <property type="evidence" value="ECO:0007669"/>
    <property type="project" value="UniProtKB-SubCell"/>
</dbReference>
<organism evidence="15 16">
    <name type="scientific">Trichonephila clavata</name>
    <name type="common">Joro spider</name>
    <name type="synonym">Nephila clavata</name>
    <dbReference type="NCBI Taxonomy" id="2740835"/>
    <lineage>
        <taxon>Eukaryota</taxon>
        <taxon>Metazoa</taxon>
        <taxon>Ecdysozoa</taxon>
        <taxon>Arthropoda</taxon>
        <taxon>Chelicerata</taxon>
        <taxon>Arachnida</taxon>
        <taxon>Araneae</taxon>
        <taxon>Araneomorphae</taxon>
        <taxon>Entelegynae</taxon>
        <taxon>Araneoidea</taxon>
        <taxon>Nephilidae</taxon>
        <taxon>Trichonephila</taxon>
    </lineage>
</organism>
<feature type="domain" description="SOCS box" evidence="14">
    <location>
        <begin position="243"/>
        <end position="273"/>
    </location>
</feature>
<dbReference type="Gene3D" id="1.25.40.20">
    <property type="entry name" value="Ankyrin repeat-containing domain"/>
    <property type="match status" value="1"/>
</dbReference>
<keyword evidence="9" id="KW-0677">Repeat</keyword>
<dbReference type="InterPro" id="IPR036770">
    <property type="entry name" value="Ankyrin_rpt-contain_sf"/>
</dbReference>
<feature type="repeat" description="ANK" evidence="13">
    <location>
        <begin position="54"/>
        <end position="86"/>
    </location>
</feature>
<dbReference type="SUPFAM" id="SSF48403">
    <property type="entry name" value="Ankyrin repeat"/>
    <property type="match status" value="1"/>
</dbReference>
<dbReference type="InterPro" id="IPR001496">
    <property type="entry name" value="SOCS_box"/>
</dbReference>
<keyword evidence="16" id="KW-1185">Reference proteome</keyword>
<reference evidence="15" key="1">
    <citation type="submission" date="2020-07" db="EMBL/GenBank/DDBJ databases">
        <title>Multicomponent nature underlies the extraordinary mechanical properties of spider dragline silk.</title>
        <authorList>
            <person name="Kono N."/>
            <person name="Nakamura H."/>
            <person name="Mori M."/>
            <person name="Yoshida Y."/>
            <person name="Ohtoshi R."/>
            <person name="Malay A.D."/>
            <person name="Moran D.A.P."/>
            <person name="Tomita M."/>
            <person name="Numata K."/>
            <person name="Arakawa K."/>
        </authorList>
    </citation>
    <scope>NUCLEOTIDE SEQUENCE</scope>
</reference>
<keyword evidence="11 13" id="KW-0040">ANK repeat</keyword>
<dbReference type="Pfam" id="PF12796">
    <property type="entry name" value="Ank_2"/>
    <property type="match status" value="2"/>
</dbReference>
<evidence type="ECO:0000313" key="15">
    <source>
        <dbReference type="EMBL" id="GFR23209.1"/>
    </source>
</evidence>
<feature type="repeat" description="ANK" evidence="13">
    <location>
        <begin position="21"/>
        <end position="53"/>
    </location>
</feature>
<keyword evidence="4" id="KW-0268">Exocytosis</keyword>
<evidence type="ECO:0000256" key="10">
    <source>
        <dbReference type="ARBA" id="ARBA00023028"/>
    </source>
</evidence>
<evidence type="ECO:0000256" key="6">
    <source>
        <dbReference type="ARBA" id="ARBA00022537"/>
    </source>
</evidence>
<feature type="repeat" description="ANK" evidence="13">
    <location>
        <begin position="184"/>
        <end position="216"/>
    </location>
</feature>
<comment type="similarity">
    <text evidence="3">Belongs to the ankyrin SOCS box (ASB) family.</text>
</comment>
<dbReference type="GO" id="GO:0044218">
    <property type="term" value="C:other organism cell membrane"/>
    <property type="evidence" value="ECO:0007669"/>
    <property type="project" value="UniProtKB-KW"/>
</dbReference>
<evidence type="ECO:0000313" key="16">
    <source>
        <dbReference type="Proteomes" id="UP000887116"/>
    </source>
</evidence>
<evidence type="ECO:0000256" key="3">
    <source>
        <dbReference type="ARBA" id="ARBA00005949"/>
    </source>
</evidence>
<keyword evidence="6" id="KW-1052">Target cell membrane</keyword>
<keyword evidence="12" id="KW-1053">Target membrane</keyword>
<evidence type="ECO:0000256" key="13">
    <source>
        <dbReference type="PROSITE-ProRule" id="PRU00023"/>
    </source>
</evidence>
<feature type="repeat" description="ANK" evidence="13">
    <location>
        <begin position="119"/>
        <end position="151"/>
    </location>
</feature>
<comment type="subcellular location">
    <subcellularLocation>
        <location evidence="2">Secreted</location>
    </subcellularLocation>
    <subcellularLocation>
        <location evidence="1">Target cell membrane</location>
    </subcellularLocation>
</comment>
<evidence type="ECO:0000256" key="12">
    <source>
        <dbReference type="ARBA" id="ARBA00023298"/>
    </source>
</evidence>
<dbReference type="PANTHER" id="PTHR24136">
    <property type="entry name" value="SOWAH (DROSOPHILA) HOMOLOG"/>
    <property type="match status" value="1"/>
</dbReference>
<evidence type="ECO:0000256" key="2">
    <source>
        <dbReference type="ARBA" id="ARBA00004613"/>
    </source>
</evidence>
<dbReference type="EMBL" id="BMAO01038200">
    <property type="protein sequence ID" value="GFR23209.1"/>
    <property type="molecule type" value="Genomic_DNA"/>
</dbReference>
<dbReference type="GO" id="GO:0090729">
    <property type="term" value="F:toxin activity"/>
    <property type="evidence" value="ECO:0007669"/>
    <property type="project" value="UniProtKB-KW"/>
</dbReference>
<accession>A0A8X6IJ75</accession>
<protein>
    <recommendedName>
        <fullName evidence="14">SOCS box domain-containing protein</fullName>
    </recommendedName>
</protein>
<keyword evidence="8" id="KW-0528">Neurotoxin</keyword>
<dbReference type="PANTHER" id="PTHR24136:SF53">
    <property type="entry name" value="ANKYRIN REPEAT AND SOCS BOX CONTAINING 13"/>
    <property type="match status" value="1"/>
</dbReference>
<evidence type="ECO:0000256" key="7">
    <source>
        <dbReference type="ARBA" id="ARBA00022656"/>
    </source>
</evidence>
<dbReference type="GO" id="GO:0045732">
    <property type="term" value="P:positive regulation of protein catabolic process"/>
    <property type="evidence" value="ECO:0007669"/>
    <property type="project" value="TreeGrafter"/>
</dbReference>
<dbReference type="PROSITE" id="PS50297">
    <property type="entry name" value="ANK_REP_REGION"/>
    <property type="match status" value="6"/>
</dbReference>
<keyword evidence="12" id="KW-0472">Membrane</keyword>
<feature type="repeat" description="ANK" evidence="13">
    <location>
        <begin position="87"/>
        <end position="115"/>
    </location>
</feature>